<dbReference type="OrthoDB" id="9762324at2"/>
<dbReference type="KEGG" id="plon:Pla110_15660"/>
<evidence type="ECO:0000256" key="3">
    <source>
        <dbReference type="ARBA" id="ARBA00022801"/>
    </source>
</evidence>
<name>A0A518CKU8_9PLAN</name>
<sequence length="467" mass="52987" precursor="true">MQLINVRLYFCLLALVAVTHITGRVAFAADTNSPERPNIVLFIADDMAWNDAEPYGHPHIRTPNLSKLADGGVTFDNAFLTVSSCSPTRCSLITGRYPHSTGAPNLHEPLPADQHLFPEDLKKAGYFTGACGKWHLGPHARRGFSKIDPNLHAWQQFLEERPAESPFFFWIATTDPHRPYQPDTINQPHTADDAVVPPYLIDNEETRQDFAEYYDEIGRLDEEVGQIYATLEKQGLLENTLFVFISDNGRPFPRCKGTIYDTGIKTPLICHWPAKIKAGERSKALLSTVDLAPTFLKVAGVEQGETFQGEDFNDVLESPETSHREYVYAERNWHNFDFWGRGVRSMKFKYIHNNYPENYDTPPADAVRSPSFQALVSAHAKGTLEPQQKFAFVHPRAVEELYDIVNDPYEFHNLATDLAYQDELENMRTQLADWREQTQDPDTRTPIPNDFDATTGERTRPTPTSGK</sequence>
<dbReference type="RefSeq" id="WP_144994776.1">
    <property type="nucleotide sequence ID" value="NZ_CP036281.1"/>
</dbReference>
<dbReference type="InterPro" id="IPR000917">
    <property type="entry name" value="Sulfatase_N"/>
</dbReference>
<evidence type="ECO:0000256" key="5">
    <source>
        <dbReference type="SAM" id="MobiDB-lite"/>
    </source>
</evidence>
<feature type="region of interest" description="Disordered" evidence="5">
    <location>
        <begin position="435"/>
        <end position="467"/>
    </location>
</feature>
<feature type="domain" description="Sulfatase N-terminal" evidence="7">
    <location>
        <begin position="37"/>
        <end position="144"/>
    </location>
</feature>
<dbReference type="Gene3D" id="3.40.720.10">
    <property type="entry name" value="Alkaline Phosphatase, subunit A"/>
    <property type="match status" value="1"/>
</dbReference>
<dbReference type="CDD" id="cd16027">
    <property type="entry name" value="SGSH"/>
    <property type="match status" value="1"/>
</dbReference>
<evidence type="ECO:0000313" key="8">
    <source>
        <dbReference type="EMBL" id="QDU79847.1"/>
    </source>
</evidence>
<keyword evidence="4" id="KW-0106">Calcium</keyword>
<dbReference type="GO" id="GO:0004065">
    <property type="term" value="F:arylsulfatase activity"/>
    <property type="evidence" value="ECO:0007669"/>
    <property type="project" value="UniProtKB-EC"/>
</dbReference>
<dbReference type="PROSITE" id="PS00523">
    <property type="entry name" value="SULFATASE_1"/>
    <property type="match status" value="1"/>
</dbReference>
<evidence type="ECO:0000256" key="1">
    <source>
        <dbReference type="ARBA" id="ARBA00008779"/>
    </source>
</evidence>
<dbReference type="Proteomes" id="UP000317178">
    <property type="component" value="Chromosome"/>
</dbReference>
<dbReference type="PANTHER" id="PTHR42693">
    <property type="entry name" value="ARYLSULFATASE FAMILY MEMBER"/>
    <property type="match status" value="1"/>
</dbReference>
<keyword evidence="3 8" id="KW-0378">Hydrolase</keyword>
<keyword evidence="9" id="KW-1185">Reference proteome</keyword>
<dbReference type="InterPro" id="IPR024607">
    <property type="entry name" value="Sulfatase_CS"/>
</dbReference>
<dbReference type="PANTHER" id="PTHR42693:SF53">
    <property type="entry name" value="ENDO-4-O-SULFATASE"/>
    <property type="match status" value="1"/>
</dbReference>
<keyword evidence="2" id="KW-0479">Metal-binding</keyword>
<accession>A0A518CKU8</accession>
<gene>
    <name evidence="8" type="primary">atsA_6</name>
    <name evidence="8" type="ORF">Pla110_15660</name>
</gene>
<dbReference type="InterPro" id="IPR050738">
    <property type="entry name" value="Sulfatase"/>
</dbReference>
<evidence type="ECO:0000313" key="9">
    <source>
        <dbReference type="Proteomes" id="UP000317178"/>
    </source>
</evidence>
<dbReference type="EC" id="3.1.6.1" evidence="8"/>
<dbReference type="GO" id="GO:0046872">
    <property type="term" value="F:metal ion binding"/>
    <property type="evidence" value="ECO:0007669"/>
    <property type="project" value="UniProtKB-KW"/>
</dbReference>
<comment type="similarity">
    <text evidence="1">Belongs to the sulfatase family.</text>
</comment>
<reference evidence="8 9" key="1">
    <citation type="submission" date="2019-02" db="EMBL/GenBank/DDBJ databases">
        <title>Deep-cultivation of Planctomycetes and their phenomic and genomic characterization uncovers novel biology.</title>
        <authorList>
            <person name="Wiegand S."/>
            <person name="Jogler M."/>
            <person name="Boedeker C."/>
            <person name="Pinto D."/>
            <person name="Vollmers J."/>
            <person name="Rivas-Marin E."/>
            <person name="Kohn T."/>
            <person name="Peeters S.H."/>
            <person name="Heuer A."/>
            <person name="Rast P."/>
            <person name="Oberbeckmann S."/>
            <person name="Bunk B."/>
            <person name="Jeske O."/>
            <person name="Meyerdierks A."/>
            <person name="Storesund J.E."/>
            <person name="Kallscheuer N."/>
            <person name="Luecker S."/>
            <person name="Lage O.M."/>
            <person name="Pohl T."/>
            <person name="Merkel B.J."/>
            <person name="Hornburger P."/>
            <person name="Mueller R.-W."/>
            <person name="Bruemmer F."/>
            <person name="Labrenz M."/>
            <person name="Spormann A.M."/>
            <person name="Op den Camp H."/>
            <person name="Overmann J."/>
            <person name="Amann R."/>
            <person name="Jetten M.S.M."/>
            <person name="Mascher T."/>
            <person name="Medema M.H."/>
            <person name="Devos D.P."/>
            <person name="Kaster A.-K."/>
            <person name="Ovreas L."/>
            <person name="Rohde M."/>
            <person name="Galperin M.Y."/>
            <person name="Jogler C."/>
        </authorList>
    </citation>
    <scope>NUCLEOTIDE SEQUENCE [LARGE SCALE GENOMIC DNA]</scope>
    <source>
        <strain evidence="8 9">Pla110</strain>
    </source>
</reference>
<evidence type="ECO:0000256" key="2">
    <source>
        <dbReference type="ARBA" id="ARBA00022723"/>
    </source>
</evidence>
<feature type="chain" id="PRO_5022083226" evidence="6">
    <location>
        <begin position="29"/>
        <end position="467"/>
    </location>
</feature>
<evidence type="ECO:0000259" key="7">
    <source>
        <dbReference type="Pfam" id="PF00884"/>
    </source>
</evidence>
<evidence type="ECO:0000256" key="6">
    <source>
        <dbReference type="SAM" id="SignalP"/>
    </source>
</evidence>
<keyword evidence="6" id="KW-0732">Signal</keyword>
<dbReference type="Pfam" id="PF00884">
    <property type="entry name" value="Sulfatase"/>
    <property type="match status" value="2"/>
</dbReference>
<dbReference type="AlphaFoldDB" id="A0A518CKU8"/>
<dbReference type="SUPFAM" id="SSF53649">
    <property type="entry name" value="Alkaline phosphatase-like"/>
    <property type="match status" value="1"/>
</dbReference>
<organism evidence="8 9">
    <name type="scientific">Polystyrenella longa</name>
    <dbReference type="NCBI Taxonomy" id="2528007"/>
    <lineage>
        <taxon>Bacteria</taxon>
        <taxon>Pseudomonadati</taxon>
        <taxon>Planctomycetota</taxon>
        <taxon>Planctomycetia</taxon>
        <taxon>Planctomycetales</taxon>
        <taxon>Planctomycetaceae</taxon>
        <taxon>Polystyrenella</taxon>
    </lineage>
</organism>
<feature type="domain" description="Sulfatase N-terminal" evidence="7">
    <location>
        <begin position="151"/>
        <end position="301"/>
    </location>
</feature>
<protein>
    <submittedName>
        <fullName evidence="8">Arylsulfatase</fullName>
        <ecNumber evidence="8">3.1.6.1</ecNumber>
    </submittedName>
</protein>
<evidence type="ECO:0000256" key="4">
    <source>
        <dbReference type="ARBA" id="ARBA00022837"/>
    </source>
</evidence>
<dbReference type="EMBL" id="CP036281">
    <property type="protein sequence ID" value="QDU79847.1"/>
    <property type="molecule type" value="Genomic_DNA"/>
</dbReference>
<feature type="signal peptide" evidence="6">
    <location>
        <begin position="1"/>
        <end position="28"/>
    </location>
</feature>
<dbReference type="InterPro" id="IPR017850">
    <property type="entry name" value="Alkaline_phosphatase_core_sf"/>
</dbReference>
<proteinExistence type="inferred from homology"/>